<dbReference type="AlphaFoldDB" id="A0A914I1S0"/>
<keyword evidence="1" id="KW-1185">Reference proteome</keyword>
<proteinExistence type="predicted"/>
<evidence type="ECO:0000313" key="2">
    <source>
        <dbReference type="WBParaSite" id="Gr19_v10_g651.t1"/>
    </source>
</evidence>
<name>A0A914I1S0_GLORO</name>
<organism evidence="1 2">
    <name type="scientific">Globodera rostochiensis</name>
    <name type="common">Golden nematode worm</name>
    <name type="synonym">Heterodera rostochiensis</name>
    <dbReference type="NCBI Taxonomy" id="31243"/>
    <lineage>
        <taxon>Eukaryota</taxon>
        <taxon>Metazoa</taxon>
        <taxon>Ecdysozoa</taxon>
        <taxon>Nematoda</taxon>
        <taxon>Chromadorea</taxon>
        <taxon>Rhabditida</taxon>
        <taxon>Tylenchina</taxon>
        <taxon>Tylenchomorpha</taxon>
        <taxon>Tylenchoidea</taxon>
        <taxon>Heteroderidae</taxon>
        <taxon>Heteroderinae</taxon>
        <taxon>Globodera</taxon>
    </lineage>
</organism>
<dbReference type="Proteomes" id="UP000887572">
    <property type="component" value="Unplaced"/>
</dbReference>
<sequence>MSDNKSDEEQQQQIAICAYVWLEVFAFIDWSLGSMRIRRATDGNGAQIVNQHTDEWMPIPQGPLPNRVIGFKLLEIGYVDRSVIEFLEHNRLGSSGLNFLIDTDNNQNRSWKIIRQTIWPLVKDNIHGFYLWPSQWRRLRQISPTILRDCANLRSIDSECFPKFPAEDNAGASPARALAKWLLTPRGDGLPKMLDCNRYSAGMAGLKRSFVDASESVNFIIKFWVDERVYLLPFELMNNRTGERLTLRQLNEDDWMLVRCPIGREEDKWAKWEKEAIEWERDRQWNLIAINFFDNGIGDGLVEANEGPSVPVPTE</sequence>
<evidence type="ECO:0000313" key="1">
    <source>
        <dbReference type="Proteomes" id="UP000887572"/>
    </source>
</evidence>
<accession>A0A914I1S0</accession>
<reference evidence="2" key="1">
    <citation type="submission" date="2022-11" db="UniProtKB">
        <authorList>
            <consortium name="WormBaseParasite"/>
        </authorList>
    </citation>
    <scope>IDENTIFICATION</scope>
</reference>
<dbReference type="WBParaSite" id="Gr19_v10_g651.t1">
    <property type="protein sequence ID" value="Gr19_v10_g651.t1"/>
    <property type="gene ID" value="Gr19_v10_g651"/>
</dbReference>
<protein>
    <submittedName>
        <fullName evidence="2">Uncharacterized protein</fullName>
    </submittedName>
</protein>